<evidence type="ECO:0000313" key="3">
    <source>
        <dbReference type="EMBL" id="MBK1782852.1"/>
    </source>
</evidence>
<comment type="caution">
    <text evidence="3">The sequence shown here is derived from an EMBL/GenBank/DDBJ whole genome shotgun (WGS) entry which is preliminary data.</text>
</comment>
<dbReference type="Gene3D" id="2.30.110.10">
    <property type="entry name" value="Electron Transport, Fmn-binding Protein, Chain A"/>
    <property type="match status" value="1"/>
</dbReference>
<reference evidence="3" key="1">
    <citation type="submission" date="2020-12" db="EMBL/GenBank/DDBJ databases">
        <title>Prauserella sp. ASG 168, a novel actinomycete isolated from cave rock.</title>
        <authorList>
            <person name="Suriyachadkun C."/>
        </authorList>
    </citation>
    <scope>NUCLEOTIDE SEQUENCE</scope>
    <source>
        <strain evidence="3">ASG 168</strain>
    </source>
</reference>
<dbReference type="InterPro" id="IPR011576">
    <property type="entry name" value="Pyridox_Oxase_N"/>
</dbReference>
<feature type="domain" description="Pyridoxamine 5'-phosphate oxidase N-terminal" evidence="2">
    <location>
        <begin position="8"/>
        <end position="125"/>
    </location>
</feature>
<protein>
    <submittedName>
        <fullName evidence="3">TIGR03618 family F420-dependent PPOX class oxidoreductase</fullName>
    </submittedName>
</protein>
<accession>A0A934QN11</accession>
<dbReference type="AlphaFoldDB" id="A0A934QN11"/>
<keyword evidence="4" id="KW-1185">Reference proteome</keyword>
<gene>
    <name evidence="3" type="ORF">JHE00_00845</name>
</gene>
<evidence type="ECO:0000256" key="1">
    <source>
        <dbReference type="ARBA" id="ARBA00023002"/>
    </source>
</evidence>
<dbReference type="GO" id="GO:0070967">
    <property type="term" value="F:coenzyme F420 binding"/>
    <property type="evidence" value="ECO:0007669"/>
    <property type="project" value="TreeGrafter"/>
</dbReference>
<evidence type="ECO:0000259" key="2">
    <source>
        <dbReference type="Pfam" id="PF01243"/>
    </source>
</evidence>
<dbReference type="Pfam" id="PF01243">
    <property type="entry name" value="PNPOx_N"/>
    <property type="match status" value="1"/>
</dbReference>
<dbReference type="NCBIfam" id="TIGR03618">
    <property type="entry name" value="Rv1155_F420"/>
    <property type="match status" value="1"/>
</dbReference>
<dbReference type="PANTHER" id="PTHR35176:SF1">
    <property type="entry name" value="F420H(2)-DEPENDENT BILIVERDIN REDUCTASE"/>
    <property type="match status" value="1"/>
</dbReference>
<dbReference type="Proteomes" id="UP000635245">
    <property type="component" value="Unassembled WGS sequence"/>
</dbReference>
<dbReference type="EMBL" id="JAENJH010000001">
    <property type="protein sequence ID" value="MBK1782852.1"/>
    <property type="molecule type" value="Genomic_DNA"/>
</dbReference>
<dbReference type="InterPro" id="IPR052019">
    <property type="entry name" value="F420H2_bilvrd_red/Heme_oxyg"/>
</dbReference>
<name>A0A934QN11_9PSEU</name>
<proteinExistence type="predicted"/>
<dbReference type="SUPFAM" id="SSF50475">
    <property type="entry name" value="FMN-binding split barrel"/>
    <property type="match status" value="1"/>
</dbReference>
<sequence length="128" mass="14429">MPSDDLIDFWRERHLGTLTTLRADGSPHVVPVCVTVDETLEIARVTCSRGSVKARNVRRAAQEGARAAVTQVDGRRWSTLEGLAVVRDDAESVRDAEERFEVRYQRPPRVNPQRVVIEIAIDRVLGLR</sequence>
<dbReference type="InterPro" id="IPR012349">
    <property type="entry name" value="Split_barrel_FMN-bd"/>
</dbReference>
<dbReference type="InterPro" id="IPR019920">
    <property type="entry name" value="F420-binding_dom_put"/>
</dbReference>
<dbReference type="GO" id="GO:0005829">
    <property type="term" value="C:cytosol"/>
    <property type="evidence" value="ECO:0007669"/>
    <property type="project" value="TreeGrafter"/>
</dbReference>
<dbReference type="PANTHER" id="PTHR35176">
    <property type="entry name" value="HEME OXYGENASE HI_0854-RELATED"/>
    <property type="match status" value="1"/>
</dbReference>
<dbReference type="GO" id="GO:0016627">
    <property type="term" value="F:oxidoreductase activity, acting on the CH-CH group of donors"/>
    <property type="evidence" value="ECO:0007669"/>
    <property type="project" value="TreeGrafter"/>
</dbReference>
<evidence type="ECO:0000313" key="4">
    <source>
        <dbReference type="Proteomes" id="UP000635245"/>
    </source>
</evidence>
<dbReference type="RefSeq" id="WP_200313726.1">
    <property type="nucleotide sequence ID" value="NZ_JAENJH010000001.1"/>
</dbReference>
<keyword evidence="1" id="KW-0560">Oxidoreductase</keyword>
<organism evidence="3 4">
    <name type="scientific">Prauserella cavernicola</name>
    <dbReference type="NCBI Taxonomy" id="2800127"/>
    <lineage>
        <taxon>Bacteria</taxon>
        <taxon>Bacillati</taxon>
        <taxon>Actinomycetota</taxon>
        <taxon>Actinomycetes</taxon>
        <taxon>Pseudonocardiales</taxon>
        <taxon>Pseudonocardiaceae</taxon>
        <taxon>Prauserella</taxon>
    </lineage>
</organism>